<gene>
    <name evidence="2" type="ORF">AD0028_0921</name>
</gene>
<comment type="caution">
    <text evidence="2">The sequence shown here is derived from an EMBL/GenBank/DDBJ whole genome shotgun (WGS) entry which is preliminary data.</text>
</comment>
<name>A0A1X2ZNF1_BIFAD</name>
<evidence type="ECO:0000313" key="3">
    <source>
        <dbReference type="Proteomes" id="UP000193664"/>
    </source>
</evidence>
<reference evidence="2 3" key="1">
    <citation type="journal article" date="2016" name="Sci. Rep.">
        <title>Evaluation of genetic diversity among strains of the human gut commensal Bifidobacterium adolescentis.</title>
        <authorList>
            <person name="Duranti S."/>
            <person name="Milani C."/>
            <person name="Lugli G.A."/>
            <person name="Mancabelli L."/>
            <person name="Turroni F."/>
            <person name="Ferrario C."/>
            <person name="Mangifesta M."/>
            <person name="Viappiani A."/>
            <person name="Sanchez B."/>
            <person name="Margolles A."/>
            <person name="van Sinderen D."/>
            <person name="Ventura M."/>
        </authorList>
    </citation>
    <scope>NUCLEOTIDE SEQUENCE [LARGE SCALE GENOMIC DNA]</scope>
    <source>
        <strain evidence="2 3">AD2-8</strain>
    </source>
</reference>
<evidence type="ECO:0000256" key="1">
    <source>
        <dbReference type="SAM" id="MobiDB-lite"/>
    </source>
</evidence>
<sequence length="540" mass="58477">MSWRAYLFDTVSGQIAQQIDLPAFTWSMTVADCALSTTKSKDVGEDEIGGLDLPWTAIPGNTPEERARAIQPYRRGIVLCWKTTMDEPDSLGRPIVAGIIGVRSSKRGSVSIPVMGLKSFLNDRVLATEGRFGADEGHTSRGGLALDGLSWRAIACEIVRRCTELKPGGALPITLPYLGEKGTHHLPVENATTSSTSTGEKKTTRQSLPDGSIETTVDGDTTTVTEKHVKSQTRQVTETKPYTAHTKTGTVTRTHTTTRTITLRRETTVKKTVTVRKADCTRVSVTTTTTVDTFDDSGAKTGTTTGTDGPHVTEEPSSTPVTWKDFDVANHKCGDLLDRIANTDGGPDIQFRPRLIDSTHLDFQLLAGSDADQHLLQSTRLGLWTGRYGGTLHDPQVDRDGAIQRVYMTGSGQDEATLCALAEDLSQTETSDPLPLRETVQSETDCTSWELLKADADAVLVANGRPLAQWSGNIDANDVDASGMPLHPLGSIWPGETLDVAIDGFPDWPDGTYRMRLMQMSGDHTSLVKLKFDPVADPLG</sequence>
<accession>A0A1X2ZNF1</accession>
<protein>
    <submittedName>
        <fullName evidence="2">Uncharacterized protein</fullName>
    </submittedName>
</protein>
<evidence type="ECO:0000313" key="2">
    <source>
        <dbReference type="EMBL" id="OSG95681.1"/>
    </source>
</evidence>
<feature type="region of interest" description="Disordered" evidence="1">
    <location>
        <begin position="296"/>
        <end position="319"/>
    </location>
</feature>
<feature type="region of interest" description="Disordered" evidence="1">
    <location>
        <begin position="184"/>
        <end position="238"/>
    </location>
</feature>
<dbReference type="RefSeq" id="WP_085408349.1">
    <property type="nucleotide sequence ID" value="NZ_LNKF01000002.1"/>
</dbReference>
<dbReference type="AlphaFoldDB" id="A0A1X2ZNF1"/>
<feature type="compositionally biased region" description="Low complexity" evidence="1">
    <location>
        <begin position="215"/>
        <end position="224"/>
    </location>
</feature>
<dbReference type="EMBL" id="LNKF01000002">
    <property type="protein sequence ID" value="OSG95681.1"/>
    <property type="molecule type" value="Genomic_DNA"/>
</dbReference>
<proteinExistence type="predicted"/>
<dbReference type="Proteomes" id="UP000193664">
    <property type="component" value="Unassembled WGS sequence"/>
</dbReference>
<organism evidence="2 3">
    <name type="scientific">Bifidobacterium adolescentis</name>
    <dbReference type="NCBI Taxonomy" id="1680"/>
    <lineage>
        <taxon>Bacteria</taxon>
        <taxon>Bacillati</taxon>
        <taxon>Actinomycetota</taxon>
        <taxon>Actinomycetes</taxon>
        <taxon>Bifidobacteriales</taxon>
        <taxon>Bifidobacteriaceae</taxon>
        <taxon>Bifidobacterium</taxon>
    </lineage>
</organism>